<evidence type="ECO:0000259" key="4">
    <source>
        <dbReference type="PROSITE" id="PS50932"/>
    </source>
</evidence>
<dbReference type="GO" id="GO:0003700">
    <property type="term" value="F:DNA-binding transcription factor activity"/>
    <property type="evidence" value="ECO:0007669"/>
    <property type="project" value="TreeGrafter"/>
</dbReference>
<dbReference type="PROSITE" id="PS50943">
    <property type="entry name" value="HTH_CROC1"/>
    <property type="match status" value="1"/>
</dbReference>
<reference evidence="6 7" key="1">
    <citation type="submission" date="2016-11" db="EMBL/GenBank/DDBJ databases">
        <authorList>
            <person name="Jaros S."/>
            <person name="Januszkiewicz K."/>
            <person name="Wedrychowicz H."/>
        </authorList>
    </citation>
    <scope>NUCLEOTIDE SEQUENCE [LARGE SCALE GENOMIC DNA]</scope>
    <source>
        <strain evidence="6 7">DSM 24787</strain>
    </source>
</reference>
<feature type="domain" description="HTH cro/C1-type" evidence="5">
    <location>
        <begin position="2"/>
        <end position="50"/>
    </location>
</feature>
<dbReference type="EMBL" id="FSRA01000002">
    <property type="protein sequence ID" value="SIO54769.1"/>
    <property type="molecule type" value="Genomic_DNA"/>
</dbReference>
<dbReference type="Proteomes" id="UP000185003">
    <property type="component" value="Unassembled WGS sequence"/>
</dbReference>
<dbReference type="RefSeq" id="WP_074242871.1">
    <property type="nucleotide sequence ID" value="NZ_CP154260.1"/>
</dbReference>
<dbReference type="STRING" id="536979.SAMN04488055_5663"/>
<evidence type="ECO:0000256" key="3">
    <source>
        <dbReference type="ARBA" id="ARBA00023163"/>
    </source>
</evidence>
<dbReference type="InterPro" id="IPR028082">
    <property type="entry name" value="Peripla_BP_I"/>
</dbReference>
<dbReference type="PANTHER" id="PTHR30146">
    <property type="entry name" value="LACI-RELATED TRANSCRIPTIONAL REPRESSOR"/>
    <property type="match status" value="1"/>
</dbReference>
<dbReference type="Gene3D" id="1.10.260.40">
    <property type="entry name" value="lambda repressor-like DNA-binding domains"/>
    <property type="match status" value="1"/>
</dbReference>
<dbReference type="SMART" id="SM00354">
    <property type="entry name" value="HTH_LACI"/>
    <property type="match status" value="1"/>
</dbReference>
<organism evidence="6 7">
    <name type="scientific">Chitinophaga niabensis</name>
    <dbReference type="NCBI Taxonomy" id="536979"/>
    <lineage>
        <taxon>Bacteria</taxon>
        <taxon>Pseudomonadati</taxon>
        <taxon>Bacteroidota</taxon>
        <taxon>Chitinophagia</taxon>
        <taxon>Chitinophagales</taxon>
        <taxon>Chitinophagaceae</taxon>
        <taxon>Chitinophaga</taxon>
    </lineage>
</organism>
<accession>A0A1N6KDU5</accession>
<dbReference type="InterPro" id="IPR000843">
    <property type="entry name" value="HTH_LacI"/>
</dbReference>
<dbReference type="Gene3D" id="3.40.50.2300">
    <property type="match status" value="2"/>
</dbReference>
<feature type="domain" description="HTH lacI-type" evidence="4">
    <location>
        <begin position="6"/>
        <end position="60"/>
    </location>
</feature>
<proteinExistence type="predicted"/>
<dbReference type="CDD" id="cd06278">
    <property type="entry name" value="PBP1_LacI-like"/>
    <property type="match status" value="1"/>
</dbReference>
<keyword evidence="2 6" id="KW-0238">DNA-binding</keyword>
<dbReference type="AlphaFoldDB" id="A0A1N6KDU5"/>
<dbReference type="SUPFAM" id="SSF47413">
    <property type="entry name" value="lambda repressor-like DNA-binding domains"/>
    <property type="match status" value="1"/>
</dbReference>
<keyword evidence="1" id="KW-0805">Transcription regulation</keyword>
<dbReference type="Pfam" id="PF00356">
    <property type="entry name" value="LacI"/>
    <property type="match status" value="1"/>
</dbReference>
<dbReference type="OrthoDB" id="9768806at2"/>
<evidence type="ECO:0000313" key="6">
    <source>
        <dbReference type="EMBL" id="SIO54769.1"/>
    </source>
</evidence>
<evidence type="ECO:0000259" key="5">
    <source>
        <dbReference type="PROSITE" id="PS50943"/>
    </source>
</evidence>
<dbReference type="InterPro" id="IPR001387">
    <property type="entry name" value="Cro/C1-type_HTH"/>
</dbReference>
<name>A0A1N6KDU5_9BACT</name>
<dbReference type="InterPro" id="IPR001761">
    <property type="entry name" value="Peripla_BP/Lac1_sug-bd_dom"/>
</dbReference>
<evidence type="ECO:0000256" key="2">
    <source>
        <dbReference type="ARBA" id="ARBA00023125"/>
    </source>
</evidence>
<gene>
    <name evidence="6" type="ORF">SAMN04488055_5663</name>
</gene>
<protein>
    <submittedName>
        <fullName evidence="6">DNA-binding transcriptional regulator, LacI/PurR family</fullName>
    </submittedName>
</protein>
<keyword evidence="3" id="KW-0804">Transcription</keyword>
<dbReference type="CDD" id="cd01392">
    <property type="entry name" value="HTH_LacI"/>
    <property type="match status" value="1"/>
</dbReference>
<keyword evidence="7" id="KW-1185">Reference proteome</keyword>
<dbReference type="InterPro" id="IPR010982">
    <property type="entry name" value="Lambda_DNA-bd_dom_sf"/>
</dbReference>
<dbReference type="PANTHER" id="PTHR30146:SF109">
    <property type="entry name" value="HTH-TYPE TRANSCRIPTIONAL REGULATOR GALS"/>
    <property type="match status" value="1"/>
</dbReference>
<dbReference type="SUPFAM" id="SSF53822">
    <property type="entry name" value="Periplasmic binding protein-like I"/>
    <property type="match status" value="1"/>
</dbReference>
<dbReference type="PROSITE" id="PS50932">
    <property type="entry name" value="HTH_LACI_2"/>
    <property type="match status" value="1"/>
</dbReference>
<evidence type="ECO:0000313" key="7">
    <source>
        <dbReference type="Proteomes" id="UP000185003"/>
    </source>
</evidence>
<sequence>MEKKNYTSQDVADMAGVSQSTVSRVFAGNTNVSAKKRKKILEVAEKLDYQPNAIARGLITNKTKMVGIVIKYFHNPFYSEVLSAFYNRLSSLGYHLIFINSDNDEIQASEINLLIDYKVEGVIITDAILSSSAAKKLSRNNTTVVLFNRYIKDSESKAVYCDNYFAGRQLATYLVEMGHKSIAFISGPFNTSTTIDRKQGFEEVLAERGLPPLHVESGIYTYESGFKAAQALVAMKEKVDCIFCANDITALGAIEAIREMGLSIPEDISVVGFDDINMANWPSYSLTTWKQPIDEMVDNAVKLLLGEETNQENVVKLKGNLVIRKSVKAKK</sequence>
<dbReference type="Pfam" id="PF00532">
    <property type="entry name" value="Peripla_BP_1"/>
    <property type="match status" value="1"/>
</dbReference>
<dbReference type="GO" id="GO:0000976">
    <property type="term" value="F:transcription cis-regulatory region binding"/>
    <property type="evidence" value="ECO:0007669"/>
    <property type="project" value="TreeGrafter"/>
</dbReference>
<evidence type="ECO:0000256" key="1">
    <source>
        <dbReference type="ARBA" id="ARBA00023015"/>
    </source>
</evidence>